<dbReference type="InterPro" id="IPR013766">
    <property type="entry name" value="Thioredoxin_domain"/>
</dbReference>
<accession>Q02BN4</accession>
<evidence type="ECO:0000256" key="1">
    <source>
        <dbReference type="ARBA" id="ARBA00005791"/>
    </source>
</evidence>
<dbReference type="InterPro" id="IPR036249">
    <property type="entry name" value="Thioredoxin-like_sf"/>
</dbReference>
<dbReference type="HOGENOM" id="CLU_000288_47_1_0"/>
<evidence type="ECO:0000259" key="3">
    <source>
        <dbReference type="PROSITE" id="PS51352"/>
    </source>
</evidence>
<feature type="chain" id="PRO_5004163468" evidence="2">
    <location>
        <begin position="21"/>
        <end position="246"/>
    </location>
</feature>
<dbReference type="OrthoDB" id="117402at2"/>
<comment type="similarity">
    <text evidence="1">Belongs to the thioredoxin family. DsbA subfamily.</text>
</comment>
<dbReference type="EMBL" id="CP000473">
    <property type="protein sequence ID" value="ABJ81532.1"/>
    <property type="molecule type" value="Genomic_DNA"/>
</dbReference>
<reference evidence="4" key="1">
    <citation type="submission" date="2006-10" db="EMBL/GenBank/DDBJ databases">
        <title>Complete sequence of Solibacter usitatus Ellin6076.</title>
        <authorList>
            <consortium name="US DOE Joint Genome Institute"/>
            <person name="Copeland A."/>
            <person name="Lucas S."/>
            <person name="Lapidus A."/>
            <person name="Barry K."/>
            <person name="Detter J.C."/>
            <person name="Glavina del Rio T."/>
            <person name="Hammon N."/>
            <person name="Israni S."/>
            <person name="Dalin E."/>
            <person name="Tice H."/>
            <person name="Pitluck S."/>
            <person name="Thompson L.S."/>
            <person name="Brettin T."/>
            <person name="Bruce D."/>
            <person name="Han C."/>
            <person name="Tapia R."/>
            <person name="Gilna P."/>
            <person name="Schmutz J."/>
            <person name="Larimer F."/>
            <person name="Land M."/>
            <person name="Hauser L."/>
            <person name="Kyrpides N."/>
            <person name="Mikhailova N."/>
            <person name="Janssen P.H."/>
            <person name="Kuske C.R."/>
            <person name="Richardson P."/>
        </authorList>
    </citation>
    <scope>NUCLEOTIDE SEQUENCE</scope>
    <source>
        <strain evidence="4">Ellin6076</strain>
    </source>
</reference>
<dbReference type="Gene3D" id="3.40.30.10">
    <property type="entry name" value="Glutaredoxin"/>
    <property type="match status" value="1"/>
</dbReference>
<dbReference type="PANTHER" id="PTHR13887:SF56">
    <property type="entry name" value="THIOREDOXIN-LIKE REDUCTASE RV2466C"/>
    <property type="match status" value="1"/>
</dbReference>
<proteinExistence type="inferred from homology"/>
<feature type="signal peptide" evidence="2">
    <location>
        <begin position="1"/>
        <end position="20"/>
    </location>
</feature>
<dbReference type="STRING" id="234267.Acid_0524"/>
<feature type="domain" description="Thioredoxin" evidence="3">
    <location>
        <begin position="50"/>
        <end position="246"/>
    </location>
</feature>
<evidence type="ECO:0000256" key="2">
    <source>
        <dbReference type="SAM" id="SignalP"/>
    </source>
</evidence>
<dbReference type="Gene3D" id="1.10.40.80">
    <property type="match status" value="1"/>
</dbReference>
<name>Q02BN4_SOLUE</name>
<gene>
    <name evidence="4" type="ordered locus">Acid_0524</name>
</gene>
<dbReference type="Pfam" id="PF13462">
    <property type="entry name" value="Thioredoxin_4"/>
    <property type="match status" value="1"/>
</dbReference>
<dbReference type="InParanoid" id="Q02BN4"/>
<organism evidence="4">
    <name type="scientific">Solibacter usitatus (strain Ellin6076)</name>
    <dbReference type="NCBI Taxonomy" id="234267"/>
    <lineage>
        <taxon>Bacteria</taxon>
        <taxon>Pseudomonadati</taxon>
        <taxon>Acidobacteriota</taxon>
        <taxon>Terriglobia</taxon>
        <taxon>Bryobacterales</taxon>
        <taxon>Solibacteraceae</taxon>
        <taxon>Candidatus Solibacter</taxon>
    </lineage>
</organism>
<dbReference type="SUPFAM" id="SSF52833">
    <property type="entry name" value="Thioredoxin-like"/>
    <property type="match status" value="1"/>
</dbReference>
<evidence type="ECO:0000313" key="4">
    <source>
        <dbReference type="EMBL" id="ABJ81532.1"/>
    </source>
</evidence>
<dbReference type="AlphaFoldDB" id="Q02BN4"/>
<sequence precursor="true">MKKFLGYATLLLVAAVPVTAQMANDQAGMTKQQADEMLKELRQIRLLLERQQAKPAAPQEEQPTRAKITDLSGVSMLGTKTAPLTIVEYTDYQCPFCQRFHVTAFSELKKQYIDTGKVRFFSKDMPLDFHPNALRAAQAARCAAEQKKFWELRDVMGANPDKLDIDHIMNFAADLKMDTAALRACVDSGKYKDTVQRDVLEAMKIGANGTPTFIVGKSVGEGVDGELVVGAMPFEMFDAKLKSLEK</sequence>
<dbReference type="PROSITE" id="PS51352">
    <property type="entry name" value="THIOREDOXIN_2"/>
    <property type="match status" value="1"/>
</dbReference>
<dbReference type="KEGG" id="sus:Acid_0524"/>
<keyword evidence="2" id="KW-0732">Signal</keyword>
<dbReference type="PANTHER" id="PTHR13887">
    <property type="entry name" value="GLUTATHIONE S-TRANSFERASE KAPPA"/>
    <property type="match status" value="1"/>
</dbReference>
<dbReference type="InterPro" id="IPR012336">
    <property type="entry name" value="Thioredoxin-like_fold"/>
</dbReference>
<dbReference type="eggNOG" id="COG1651">
    <property type="taxonomic scope" value="Bacteria"/>
</dbReference>
<protein>
    <submittedName>
        <fullName evidence="4">DSBA oxidoreductase</fullName>
    </submittedName>
</protein>